<evidence type="ECO:0000313" key="1">
    <source>
        <dbReference type="EMBL" id="CAK1552739.1"/>
    </source>
</evidence>
<dbReference type="InterPro" id="IPR032157">
    <property type="entry name" value="PAC4"/>
</dbReference>
<protein>
    <submittedName>
        <fullName evidence="1">Uncharacterized protein</fullName>
    </submittedName>
</protein>
<keyword evidence="2" id="KW-1185">Reference proteome</keyword>
<sequence>MTESQSPVKVTSKRRVEYRKSGWKVHDFEVWSGEKICKVATICMGGSLLVWVGGEQAKLSEMALGMPAQRSEDALGTTLFGKEHNVTSLACRLATRLSKPVYVGSGLVFDRFTAPLVEKGIALEIKQHPEYFT</sequence>
<dbReference type="Pfam" id="PF16093">
    <property type="entry name" value="PAC4"/>
    <property type="match status" value="1"/>
</dbReference>
<proteinExistence type="predicted"/>
<dbReference type="Proteomes" id="UP001497472">
    <property type="component" value="Unassembled WGS sequence"/>
</dbReference>
<dbReference type="PANTHER" id="PTHR33559:SF1">
    <property type="entry name" value="PROTEASOME ASSEMBLY CHAPERONE 4"/>
    <property type="match status" value="1"/>
</dbReference>
<dbReference type="AlphaFoldDB" id="A0AAV1JT92"/>
<reference evidence="1 2" key="1">
    <citation type="submission" date="2023-11" db="EMBL/GenBank/DDBJ databases">
        <authorList>
            <person name="Okamura Y."/>
        </authorList>
    </citation>
    <scope>NUCLEOTIDE SEQUENCE [LARGE SCALE GENOMIC DNA]</scope>
</reference>
<dbReference type="EMBL" id="CAVLEF010000163">
    <property type="protein sequence ID" value="CAK1552739.1"/>
    <property type="molecule type" value="Genomic_DNA"/>
</dbReference>
<gene>
    <name evidence="1" type="ORF">LNINA_LOCUS11769</name>
</gene>
<organism evidence="1 2">
    <name type="scientific">Leptosia nina</name>
    <dbReference type="NCBI Taxonomy" id="320188"/>
    <lineage>
        <taxon>Eukaryota</taxon>
        <taxon>Metazoa</taxon>
        <taxon>Ecdysozoa</taxon>
        <taxon>Arthropoda</taxon>
        <taxon>Hexapoda</taxon>
        <taxon>Insecta</taxon>
        <taxon>Pterygota</taxon>
        <taxon>Neoptera</taxon>
        <taxon>Endopterygota</taxon>
        <taxon>Lepidoptera</taxon>
        <taxon>Glossata</taxon>
        <taxon>Ditrysia</taxon>
        <taxon>Papilionoidea</taxon>
        <taxon>Pieridae</taxon>
        <taxon>Pierinae</taxon>
        <taxon>Leptosia</taxon>
    </lineage>
</organism>
<evidence type="ECO:0000313" key="2">
    <source>
        <dbReference type="Proteomes" id="UP001497472"/>
    </source>
</evidence>
<accession>A0AAV1JT92</accession>
<comment type="caution">
    <text evidence="1">The sequence shown here is derived from an EMBL/GenBank/DDBJ whole genome shotgun (WGS) entry which is preliminary data.</text>
</comment>
<dbReference type="PANTHER" id="PTHR33559">
    <property type="entry name" value="PROTEASOME ASSEMBLY CHAPERONE 4"/>
    <property type="match status" value="1"/>
</dbReference>
<name>A0AAV1JT92_9NEOP</name>
<dbReference type="GO" id="GO:0043248">
    <property type="term" value="P:proteasome assembly"/>
    <property type="evidence" value="ECO:0007669"/>
    <property type="project" value="InterPro"/>
</dbReference>